<organism evidence="2 3">
    <name type="scientific">Planifilum fulgidum</name>
    <dbReference type="NCBI Taxonomy" id="201973"/>
    <lineage>
        <taxon>Bacteria</taxon>
        <taxon>Bacillati</taxon>
        <taxon>Bacillota</taxon>
        <taxon>Bacilli</taxon>
        <taxon>Bacillales</taxon>
        <taxon>Thermoactinomycetaceae</taxon>
        <taxon>Planifilum</taxon>
    </lineage>
</organism>
<dbReference type="PANTHER" id="PTHR33744">
    <property type="entry name" value="CARBOHYDRATE DIACID REGULATOR"/>
    <property type="match status" value="1"/>
</dbReference>
<dbReference type="EMBL" id="FOOK01000029">
    <property type="protein sequence ID" value="SFG37318.1"/>
    <property type="molecule type" value="Genomic_DNA"/>
</dbReference>
<dbReference type="Proteomes" id="UP000198661">
    <property type="component" value="Unassembled WGS sequence"/>
</dbReference>
<reference evidence="2 3" key="1">
    <citation type="submission" date="2016-10" db="EMBL/GenBank/DDBJ databases">
        <authorList>
            <person name="de Groot N.N."/>
        </authorList>
    </citation>
    <scope>NUCLEOTIDE SEQUENCE [LARGE SCALE GENOMIC DNA]</scope>
    <source>
        <strain evidence="2 3">DSM 44945</strain>
    </source>
</reference>
<evidence type="ECO:0000313" key="2">
    <source>
        <dbReference type="EMBL" id="SFG37318.1"/>
    </source>
</evidence>
<name>A0A1I2R9V3_9BACL</name>
<dbReference type="Pfam" id="PF13556">
    <property type="entry name" value="HTH_30"/>
    <property type="match status" value="1"/>
</dbReference>
<dbReference type="OrthoDB" id="9792148at2"/>
<sequence length="332" mass="37886">MDPDLQRLVRKLSRALGLPARLREGRNGRGKGARFPLRRGEGEKETVWLEVEGNLSSREVSLVRLLLAEWERRKGEAAGEMTPLIRWLKDSAGGDCPSDPPPDVERLPWDRRVPFFVVHRGAVQGQGSGEIRRILVRYFEGKTWILPMDPEALLLLVPWTMVEADGGEPWQEVLLGAAEGLADVVTSEAGERVRVVVHPPVDSPRQLPGALSSLREAVRLGRTFYPERSVHGTWQFRLERLLDQIGREEAENFLRDLSPAPFWEEGEWRRTLEIFFRLDGNVSEAARRLHVHRNTLVYRLDRLKQETGLDARRFEDAVAMYLALLLSARGER</sequence>
<dbReference type="STRING" id="201973.SAMN04488025_12924"/>
<evidence type="ECO:0000259" key="1">
    <source>
        <dbReference type="Pfam" id="PF13556"/>
    </source>
</evidence>
<dbReference type="RefSeq" id="WP_092040229.1">
    <property type="nucleotide sequence ID" value="NZ_FOOK01000029.1"/>
</dbReference>
<dbReference type="SUPFAM" id="SSF46689">
    <property type="entry name" value="Homeodomain-like"/>
    <property type="match status" value="1"/>
</dbReference>
<dbReference type="InterPro" id="IPR009057">
    <property type="entry name" value="Homeodomain-like_sf"/>
</dbReference>
<dbReference type="Gene3D" id="1.10.10.2840">
    <property type="entry name" value="PucR C-terminal helix-turn-helix domain"/>
    <property type="match status" value="1"/>
</dbReference>
<evidence type="ECO:0000313" key="3">
    <source>
        <dbReference type="Proteomes" id="UP000198661"/>
    </source>
</evidence>
<feature type="domain" description="PucR C-terminal helix-turn-helix" evidence="1">
    <location>
        <begin position="269"/>
        <end position="325"/>
    </location>
</feature>
<dbReference type="InterPro" id="IPR025736">
    <property type="entry name" value="PucR_C-HTH_dom"/>
</dbReference>
<dbReference type="PANTHER" id="PTHR33744:SF15">
    <property type="entry name" value="CARBOHYDRATE DIACID REGULATOR"/>
    <property type="match status" value="1"/>
</dbReference>
<dbReference type="AlphaFoldDB" id="A0A1I2R9V3"/>
<accession>A0A1I2R9V3</accession>
<proteinExistence type="predicted"/>
<gene>
    <name evidence="2" type="ORF">SAMN04488025_12924</name>
</gene>
<dbReference type="InterPro" id="IPR051448">
    <property type="entry name" value="CdaR-like_regulators"/>
</dbReference>
<keyword evidence="3" id="KW-1185">Reference proteome</keyword>
<protein>
    <submittedName>
        <fullName evidence="2">PucR C-terminal helix-turn-helix domain-containing protein</fullName>
    </submittedName>
</protein>
<dbReference type="InterPro" id="IPR042070">
    <property type="entry name" value="PucR_C-HTH_sf"/>
</dbReference>